<dbReference type="GO" id="GO:0008417">
    <property type="term" value="F:fucosyltransferase activity"/>
    <property type="evidence" value="ECO:0007669"/>
    <property type="project" value="InterPro"/>
</dbReference>
<dbReference type="EMBL" id="UYRT01088372">
    <property type="protein sequence ID" value="VDN33673.1"/>
    <property type="molecule type" value="Genomic_DNA"/>
</dbReference>
<dbReference type="EC" id="2.4.1.-" evidence="7"/>
<evidence type="ECO:0000256" key="5">
    <source>
        <dbReference type="ARBA" id="ARBA00022679"/>
    </source>
</evidence>
<dbReference type="GO" id="GO:0032580">
    <property type="term" value="C:Golgi cisterna membrane"/>
    <property type="evidence" value="ECO:0007669"/>
    <property type="project" value="UniProtKB-SubCell"/>
</dbReference>
<sequence>MESLLVPIIFNRSIYDVSLPPGSFIAADDFESPRQLAKYLNYLERNNTVYLRNRYSCSYLEWTKHYQRSTAETSMCDLCRYVHSCRENGTSKTVSDISAWWYRDKQCISDYAMKFLENQRTTKKLPVMEVE</sequence>
<protein>
    <recommendedName>
        <fullName evidence="7">Fucosyltransferase</fullName>
        <ecNumber evidence="7">2.4.1.-</ecNumber>
    </recommendedName>
</protein>
<evidence type="ECO:0000313" key="9">
    <source>
        <dbReference type="EMBL" id="VDN33673.1"/>
    </source>
</evidence>
<keyword evidence="7" id="KW-0472">Membrane</keyword>
<keyword evidence="4 7" id="KW-0328">Glycosyltransferase</keyword>
<evidence type="ECO:0000256" key="3">
    <source>
        <dbReference type="ARBA" id="ARBA00008919"/>
    </source>
</evidence>
<dbReference type="InterPro" id="IPR038577">
    <property type="entry name" value="GT10-like_C_sf"/>
</dbReference>
<name>A0A183EEG4_9BILA</name>
<reference evidence="9 10" key="2">
    <citation type="submission" date="2018-11" db="EMBL/GenBank/DDBJ databases">
        <authorList>
            <consortium name="Pathogen Informatics"/>
        </authorList>
    </citation>
    <scope>NUCLEOTIDE SEQUENCE [LARGE SCALE GENOMIC DNA]</scope>
</reference>
<keyword evidence="10" id="KW-1185">Reference proteome</keyword>
<dbReference type="AlphaFoldDB" id="A0A183EEG4"/>
<feature type="domain" description="Fucosyltransferase C-terminal" evidence="8">
    <location>
        <begin position="2"/>
        <end position="100"/>
    </location>
</feature>
<dbReference type="PANTHER" id="PTHR48438">
    <property type="entry name" value="ALPHA-(1,3)-FUCOSYLTRANSFERASE C-RELATED"/>
    <property type="match status" value="1"/>
</dbReference>
<keyword evidence="7" id="KW-0812">Transmembrane</keyword>
<evidence type="ECO:0000259" key="8">
    <source>
        <dbReference type="Pfam" id="PF00852"/>
    </source>
</evidence>
<proteinExistence type="inferred from homology"/>
<dbReference type="Proteomes" id="UP000271098">
    <property type="component" value="Unassembled WGS sequence"/>
</dbReference>
<evidence type="ECO:0000256" key="2">
    <source>
        <dbReference type="ARBA" id="ARBA00004922"/>
    </source>
</evidence>
<evidence type="ECO:0000256" key="4">
    <source>
        <dbReference type="ARBA" id="ARBA00022676"/>
    </source>
</evidence>
<reference evidence="11" key="1">
    <citation type="submission" date="2016-06" db="UniProtKB">
        <authorList>
            <consortium name="WormBaseParasite"/>
        </authorList>
    </citation>
    <scope>IDENTIFICATION</scope>
</reference>
<dbReference type="InterPro" id="IPR001503">
    <property type="entry name" value="Glyco_trans_10"/>
</dbReference>
<dbReference type="PANTHER" id="PTHR48438:SF1">
    <property type="entry name" value="ALPHA-(1,3)-FUCOSYLTRANSFERASE C-RELATED"/>
    <property type="match status" value="1"/>
</dbReference>
<evidence type="ECO:0000256" key="1">
    <source>
        <dbReference type="ARBA" id="ARBA00004323"/>
    </source>
</evidence>
<gene>
    <name evidence="9" type="ORF">GPUH_LOCUS19356</name>
</gene>
<dbReference type="Pfam" id="PF00852">
    <property type="entry name" value="Glyco_transf_10"/>
    <property type="match status" value="1"/>
</dbReference>
<dbReference type="OrthoDB" id="5912041at2759"/>
<dbReference type="UniPathway" id="UPA00378"/>
<evidence type="ECO:0000313" key="10">
    <source>
        <dbReference type="Proteomes" id="UP000271098"/>
    </source>
</evidence>
<keyword evidence="6 7" id="KW-0333">Golgi apparatus</keyword>
<evidence type="ECO:0000313" key="11">
    <source>
        <dbReference type="WBParaSite" id="GPUH_0001938001-mRNA-1"/>
    </source>
</evidence>
<keyword evidence="5 7" id="KW-0808">Transferase</keyword>
<accession>A0A183EEG4</accession>
<organism evidence="11">
    <name type="scientific">Gongylonema pulchrum</name>
    <dbReference type="NCBI Taxonomy" id="637853"/>
    <lineage>
        <taxon>Eukaryota</taxon>
        <taxon>Metazoa</taxon>
        <taxon>Ecdysozoa</taxon>
        <taxon>Nematoda</taxon>
        <taxon>Chromadorea</taxon>
        <taxon>Rhabditida</taxon>
        <taxon>Spirurina</taxon>
        <taxon>Spiruromorpha</taxon>
        <taxon>Spiruroidea</taxon>
        <taxon>Gongylonematidae</taxon>
        <taxon>Gongylonema</taxon>
    </lineage>
</organism>
<comment type="pathway">
    <text evidence="2">Protein modification; protein glycosylation.</text>
</comment>
<comment type="subcellular location">
    <subcellularLocation>
        <location evidence="1">Golgi apparatus membrane</location>
        <topology evidence="1">Single-pass type II membrane protein</topology>
    </subcellularLocation>
    <subcellularLocation>
        <location evidence="7">Golgi apparatus</location>
        <location evidence="7">Golgi stack membrane</location>
        <topology evidence="7">Single-pass type II membrane protein</topology>
    </subcellularLocation>
</comment>
<dbReference type="WBParaSite" id="GPUH_0001938001-mRNA-1">
    <property type="protein sequence ID" value="GPUH_0001938001-mRNA-1"/>
    <property type="gene ID" value="GPUH_0001938001"/>
</dbReference>
<evidence type="ECO:0000256" key="6">
    <source>
        <dbReference type="ARBA" id="ARBA00023034"/>
    </source>
</evidence>
<dbReference type="GO" id="GO:0000139">
    <property type="term" value="C:Golgi membrane"/>
    <property type="evidence" value="ECO:0007669"/>
    <property type="project" value="UniProtKB-SubCell"/>
</dbReference>
<dbReference type="SUPFAM" id="SSF53756">
    <property type="entry name" value="UDP-Glycosyltransferase/glycogen phosphorylase"/>
    <property type="match status" value="1"/>
</dbReference>
<comment type="similarity">
    <text evidence="3 7">Belongs to the glycosyltransferase 10 family.</text>
</comment>
<evidence type="ECO:0000256" key="7">
    <source>
        <dbReference type="RuleBase" id="RU003832"/>
    </source>
</evidence>
<dbReference type="InterPro" id="IPR055270">
    <property type="entry name" value="Glyco_tran_10_C"/>
</dbReference>
<dbReference type="Gene3D" id="3.40.50.11660">
    <property type="entry name" value="Glycosyl transferase family 10, C-terminal domain"/>
    <property type="match status" value="1"/>
</dbReference>